<evidence type="ECO:0000313" key="5">
    <source>
        <dbReference type="EMBL" id="KAG7352248.1"/>
    </source>
</evidence>
<evidence type="ECO:0000313" key="6">
    <source>
        <dbReference type="Proteomes" id="UP000693970"/>
    </source>
</evidence>
<sequence>METTSPKVSSVIETLAAQLEALGITELCHPTRSDLSPSFPLCNETAANDVIPLDLPASTLEPLNPFDIGCSILCLVVAAICAGLILGILSLDELYLHVKARAAESSDEQKYAKILLPLVQQRHLVLVSLLLLNFAADETLPLFLDRMVPSWMAITLSVVLVVFVSEIIPSAVFTGPNQLRLAALVSPFCRFAIIIMYPISFPIAKCLDWLLQEEDELGNVYNRGELAAMVRIQYESRMAAKRRAIAEWKLGNVRPDANIHGDGYMTDETEFSAVHHSIPDDLPSVVHQSDDNNTLQTTEVNVVEGALSLQVTRAKDVCTTLRKTYTLPIDTVLDQQNMARIYGVGYSRVPVYQRNPHRPRDTSAIVGVLMTRQLILIQPGDRRPISSMPLYVPSCVAPDATLVELLHLFQGGSSGNKGGHMALVCERPAIANAALEKRHPIPSEAGVLGIVTLEDIVEEIIQEPIYDEGDRAEREAMQRAEWAFNKWKMFVRRRKRRREFLQEPGKESAQWAWARWRRFVQDKRQERDAKIGERNDDHDDDSLAVVVDEETPLLSLRQPIDLDYSYAIV</sequence>
<name>A0A9K3KZR0_9STRA</name>
<evidence type="ECO:0000259" key="4">
    <source>
        <dbReference type="PROSITE" id="PS51846"/>
    </source>
</evidence>
<dbReference type="InterPro" id="IPR002550">
    <property type="entry name" value="CNNM"/>
</dbReference>
<keyword evidence="1" id="KW-0677">Repeat</keyword>
<feature type="domain" description="CNNM transmembrane" evidence="4">
    <location>
        <begin position="60"/>
        <end position="247"/>
    </location>
</feature>
<proteinExistence type="predicted"/>
<dbReference type="PROSITE" id="PS51846">
    <property type="entry name" value="CNNM"/>
    <property type="match status" value="1"/>
</dbReference>
<dbReference type="OrthoDB" id="5353557at2759"/>
<gene>
    <name evidence="5" type="ORF">IV203_008296</name>
</gene>
<keyword evidence="6" id="KW-1185">Reference proteome</keyword>
<dbReference type="GO" id="GO:0030026">
    <property type="term" value="P:intracellular manganese ion homeostasis"/>
    <property type="evidence" value="ECO:0007669"/>
    <property type="project" value="TreeGrafter"/>
</dbReference>
<dbReference type="Proteomes" id="UP000693970">
    <property type="component" value="Unassembled WGS sequence"/>
</dbReference>
<dbReference type="PANTHER" id="PTHR12064:SF97">
    <property type="entry name" value="METAL TRANSPORTER CNNM-5"/>
    <property type="match status" value="1"/>
</dbReference>
<feature type="transmembrane region" description="Helical" evidence="3">
    <location>
        <begin position="181"/>
        <end position="199"/>
    </location>
</feature>
<dbReference type="EMBL" id="JAGRRH010000017">
    <property type="protein sequence ID" value="KAG7352248.1"/>
    <property type="molecule type" value="Genomic_DNA"/>
</dbReference>
<dbReference type="InterPro" id="IPR045095">
    <property type="entry name" value="ACDP"/>
</dbReference>
<feature type="transmembrane region" description="Helical" evidence="3">
    <location>
        <begin position="150"/>
        <end position="169"/>
    </location>
</feature>
<evidence type="ECO:0000256" key="1">
    <source>
        <dbReference type="ARBA" id="ARBA00022737"/>
    </source>
</evidence>
<reference evidence="5" key="2">
    <citation type="submission" date="2021-04" db="EMBL/GenBank/DDBJ databases">
        <authorList>
            <person name="Podell S."/>
        </authorList>
    </citation>
    <scope>NUCLEOTIDE SEQUENCE</scope>
    <source>
        <strain evidence="5">Hildebrandi</strain>
    </source>
</reference>
<organism evidence="5 6">
    <name type="scientific">Nitzschia inconspicua</name>
    <dbReference type="NCBI Taxonomy" id="303405"/>
    <lineage>
        <taxon>Eukaryota</taxon>
        <taxon>Sar</taxon>
        <taxon>Stramenopiles</taxon>
        <taxon>Ochrophyta</taxon>
        <taxon>Bacillariophyta</taxon>
        <taxon>Bacillariophyceae</taxon>
        <taxon>Bacillariophycidae</taxon>
        <taxon>Bacillariales</taxon>
        <taxon>Bacillariaceae</taxon>
        <taxon>Nitzschia</taxon>
    </lineage>
</organism>
<dbReference type="GO" id="GO:0005737">
    <property type="term" value="C:cytoplasm"/>
    <property type="evidence" value="ECO:0007669"/>
    <property type="project" value="TreeGrafter"/>
</dbReference>
<dbReference type="PANTHER" id="PTHR12064">
    <property type="entry name" value="METAL TRANSPORTER CNNM"/>
    <property type="match status" value="1"/>
</dbReference>
<dbReference type="GO" id="GO:0016020">
    <property type="term" value="C:membrane"/>
    <property type="evidence" value="ECO:0007669"/>
    <property type="project" value="UniProtKB-UniRule"/>
</dbReference>
<evidence type="ECO:0000256" key="2">
    <source>
        <dbReference type="PROSITE-ProRule" id="PRU01193"/>
    </source>
</evidence>
<evidence type="ECO:0000256" key="3">
    <source>
        <dbReference type="SAM" id="Phobius"/>
    </source>
</evidence>
<dbReference type="AlphaFoldDB" id="A0A9K3KZR0"/>
<keyword evidence="2 3" id="KW-0472">Membrane</keyword>
<dbReference type="GO" id="GO:0010960">
    <property type="term" value="P:magnesium ion homeostasis"/>
    <property type="evidence" value="ECO:0007669"/>
    <property type="project" value="InterPro"/>
</dbReference>
<protein>
    <submittedName>
        <fullName evidence="5">Membrane protein</fullName>
    </submittedName>
</protein>
<keyword evidence="2 3" id="KW-0812">Transmembrane</keyword>
<reference evidence="5" key="1">
    <citation type="journal article" date="2021" name="Sci. Rep.">
        <title>Diploid genomic architecture of Nitzschia inconspicua, an elite biomass production diatom.</title>
        <authorList>
            <person name="Oliver A."/>
            <person name="Podell S."/>
            <person name="Pinowska A."/>
            <person name="Traller J.C."/>
            <person name="Smith S.R."/>
            <person name="McClure R."/>
            <person name="Beliaev A."/>
            <person name="Bohutskyi P."/>
            <person name="Hill E.A."/>
            <person name="Rabines A."/>
            <person name="Zheng H."/>
            <person name="Allen L.Z."/>
            <person name="Kuo A."/>
            <person name="Grigoriev I.V."/>
            <person name="Allen A.E."/>
            <person name="Hazlebeck D."/>
            <person name="Allen E.E."/>
        </authorList>
    </citation>
    <scope>NUCLEOTIDE SEQUENCE</scope>
    <source>
        <strain evidence="5">Hildebrandi</strain>
    </source>
</reference>
<feature type="transmembrane region" description="Helical" evidence="3">
    <location>
        <begin position="66"/>
        <end position="91"/>
    </location>
</feature>
<comment type="caution">
    <text evidence="5">The sequence shown here is derived from an EMBL/GenBank/DDBJ whole genome shotgun (WGS) entry which is preliminary data.</text>
</comment>
<dbReference type="Pfam" id="PF01595">
    <property type="entry name" value="CNNM"/>
    <property type="match status" value="1"/>
</dbReference>
<accession>A0A9K3KZR0</accession>
<keyword evidence="2 3" id="KW-1133">Transmembrane helix</keyword>